<evidence type="ECO:0000313" key="2">
    <source>
        <dbReference type="Proteomes" id="UP000724584"/>
    </source>
</evidence>
<organism evidence="1 2">
    <name type="scientific">Chaetomium tenue</name>
    <dbReference type="NCBI Taxonomy" id="1854479"/>
    <lineage>
        <taxon>Eukaryota</taxon>
        <taxon>Fungi</taxon>
        <taxon>Dikarya</taxon>
        <taxon>Ascomycota</taxon>
        <taxon>Pezizomycotina</taxon>
        <taxon>Sordariomycetes</taxon>
        <taxon>Sordariomycetidae</taxon>
        <taxon>Sordariales</taxon>
        <taxon>Chaetomiaceae</taxon>
        <taxon>Chaetomium</taxon>
    </lineage>
</organism>
<comment type="caution">
    <text evidence="1">The sequence shown here is derived from an EMBL/GenBank/DDBJ whole genome shotgun (WGS) entry which is preliminary data.</text>
</comment>
<sequence>MRSWKMRPGISAPGNRGFAKRTATNFLCARELMGPLALGSYRCNLVARAPSKHPEGRLENDLASGHGSAWKPCKGLPARRQMSCRKERRLELSMSEGCIYAPNTHHDIKRKVSSLLESNFSTRTHLLLRSYRRFLCFLSSHRLVPWTHLHLNLRRTPDVPALFFPLSDLSDSFPPHSHQVPLFPFHLCCFYSRLRYHISSTPRIETVRHRNTVSCRCGTCAHPC</sequence>
<accession>A0ACB7P4A8</accession>
<name>A0ACB7P4A8_9PEZI</name>
<proteinExistence type="predicted"/>
<keyword evidence="2" id="KW-1185">Reference proteome</keyword>
<dbReference type="Proteomes" id="UP000724584">
    <property type="component" value="Unassembled WGS sequence"/>
</dbReference>
<dbReference type="EMBL" id="JAGIZQ010000005">
    <property type="protein sequence ID" value="KAH6628030.1"/>
    <property type="molecule type" value="Genomic_DNA"/>
</dbReference>
<reference evidence="1 2" key="1">
    <citation type="journal article" date="2021" name="Nat. Commun.">
        <title>Genetic determinants of endophytism in the Arabidopsis root mycobiome.</title>
        <authorList>
            <person name="Mesny F."/>
            <person name="Miyauchi S."/>
            <person name="Thiergart T."/>
            <person name="Pickel B."/>
            <person name="Atanasova L."/>
            <person name="Karlsson M."/>
            <person name="Huettel B."/>
            <person name="Barry K.W."/>
            <person name="Haridas S."/>
            <person name="Chen C."/>
            <person name="Bauer D."/>
            <person name="Andreopoulos W."/>
            <person name="Pangilinan J."/>
            <person name="LaButti K."/>
            <person name="Riley R."/>
            <person name="Lipzen A."/>
            <person name="Clum A."/>
            <person name="Drula E."/>
            <person name="Henrissat B."/>
            <person name="Kohler A."/>
            <person name="Grigoriev I.V."/>
            <person name="Martin F.M."/>
            <person name="Hacquard S."/>
        </authorList>
    </citation>
    <scope>NUCLEOTIDE SEQUENCE [LARGE SCALE GENOMIC DNA]</scope>
    <source>
        <strain evidence="1 2">MPI-SDFR-AT-0079</strain>
    </source>
</reference>
<evidence type="ECO:0000313" key="1">
    <source>
        <dbReference type="EMBL" id="KAH6628030.1"/>
    </source>
</evidence>
<protein>
    <submittedName>
        <fullName evidence="1">Uncharacterized protein</fullName>
    </submittedName>
</protein>
<gene>
    <name evidence="1" type="ORF">F5144DRAFT_292315</name>
</gene>